<evidence type="ECO:0000259" key="1">
    <source>
        <dbReference type="PROSITE" id="PS50943"/>
    </source>
</evidence>
<dbReference type="Gene3D" id="1.10.260.40">
    <property type="entry name" value="lambda repressor-like DNA-binding domains"/>
    <property type="match status" value="1"/>
</dbReference>
<keyword evidence="3" id="KW-1185">Reference proteome</keyword>
<evidence type="ECO:0000313" key="3">
    <source>
        <dbReference type="Proteomes" id="UP000094609"/>
    </source>
</evidence>
<organism evidence="2 3">
    <name type="scientific">Sulfurospirillum halorespirans DSM 13726</name>
    <dbReference type="NCBI Taxonomy" id="1193502"/>
    <lineage>
        <taxon>Bacteria</taxon>
        <taxon>Pseudomonadati</taxon>
        <taxon>Campylobacterota</taxon>
        <taxon>Epsilonproteobacteria</taxon>
        <taxon>Campylobacterales</taxon>
        <taxon>Sulfurospirillaceae</taxon>
        <taxon>Sulfurospirillum</taxon>
    </lineage>
</organism>
<reference evidence="3" key="1">
    <citation type="submission" date="2016-08" db="EMBL/GenBank/DDBJ databases">
        <title>Complete genome sequence of the organohalide-respiring Epsilonproteobacterium Sulfurospirillum halorespirans.</title>
        <authorList>
            <person name="Goris T."/>
            <person name="Zimmermann J."/>
            <person name="Schenz B."/>
            <person name="Lemos M."/>
            <person name="Hackermueller J."/>
            <person name="Diekert G."/>
        </authorList>
    </citation>
    <scope>NUCLEOTIDE SEQUENCE [LARGE SCALE GENOMIC DNA]</scope>
    <source>
        <strain>DSM 13726</strain>
        <strain evidence="3">PCE-M2</strain>
    </source>
</reference>
<dbReference type="CDD" id="cd00093">
    <property type="entry name" value="HTH_XRE"/>
    <property type="match status" value="1"/>
</dbReference>
<dbReference type="PROSITE" id="PS50943">
    <property type="entry name" value="HTH_CROC1"/>
    <property type="match status" value="1"/>
</dbReference>
<dbReference type="KEGG" id="shal:SHALO_1330"/>
<name>A0A1D7TJA5_9BACT</name>
<dbReference type="AlphaFoldDB" id="A0A1D7TJA5"/>
<feature type="domain" description="HTH cro/C1-type" evidence="1">
    <location>
        <begin position="31"/>
        <end position="88"/>
    </location>
</feature>
<gene>
    <name evidence="2" type="ORF">SHALO_1330</name>
</gene>
<dbReference type="GO" id="GO:0003677">
    <property type="term" value="F:DNA binding"/>
    <property type="evidence" value="ECO:0007669"/>
    <property type="project" value="InterPro"/>
</dbReference>
<dbReference type="Pfam" id="PF01381">
    <property type="entry name" value="HTH_3"/>
    <property type="match status" value="1"/>
</dbReference>
<dbReference type="RefSeq" id="WP_025344487.1">
    <property type="nucleotide sequence ID" value="NZ_CP017111.1"/>
</dbReference>
<sequence length="90" mass="10420">MRKKFNDINISAVECSVEETKLFYQKIARKVQQIRKKRGLSQLELSYLIGFKSTSLVAGAEAGYSNIRFSLEHLYKIAKVLQVEVKEFFD</sequence>
<dbReference type="SUPFAM" id="SSF47413">
    <property type="entry name" value="lambda repressor-like DNA-binding domains"/>
    <property type="match status" value="1"/>
</dbReference>
<protein>
    <submittedName>
        <fullName evidence="2">Putative HTH/XRE family transcriptional regulator</fullName>
    </submittedName>
</protein>
<dbReference type="InterPro" id="IPR001387">
    <property type="entry name" value="Cro/C1-type_HTH"/>
</dbReference>
<dbReference type="Proteomes" id="UP000094609">
    <property type="component" value="Chromosome"/>
</dbReference>
<proteinExistence type="predicted"/>
<evidence type="ECO:0000313" key="2">
    <source>
        <dbReference type="EMBL" id="AOO65108.1"/>
    </source>
</evidence>
<dbReference type="SMART" id="SM00530">
    <property type="entry name" value="HTH_XRE"/>
    <property type="match status" value="1"/>
</dbReference>
<dbReference type="EMBL" id="CP017111">
    <property type="protein sequence ID" value="AOO65108.1"/>
    <property type="molecule type" value="Genomic_DNA"/>
</dbReference>
<accession>A0A1D7TJA5</accession>
<dbReference type="PATRIC" id="fig|1193502.14.peg.1350"/>
<dbReference type="STRING" id="1193502.SHALO_1330"/>
<dbReference type="InterPro" id="IPR010982">
    <property type="entry name" value="Lambda_DNA-bd_dom_sf"/>
</dbReference>